<gene>
    <name evidence="1" type="ORF">ENG63_07880</name>
</gene>
<protein>
    <submittedName>
        <fullName evidence="1">Uncharacterized protein</fullName>
    </submittedName>
</protein>
<accession>A0A7C0Y5A5</accession>
<evidence type="ECO:0000313" key="1">
    <source>
        <dbReference type="EMBL" id="HDD44761.1"/>
    </source>
</evidence>
<reference evidence="1" key="1">
    <citation type="journal article" date="2020" name="mSystems">
        <title>Genome- and Community-Level Interaction Insights into Carbon Utilization and Element Cycling Functions of Hydrothermarchaeota in Hydrothermal Sediment.</title>
        <authorList>
            <person name="Zhou Z."/>
            <person name="Liu Y."/>
            <person name="Xu W."/>
            <person name="Pan J."/>
            <person name="Luo Z.H."/>
            <person name="Li M."/>
        </authorList>
    </citation>
    <scope>NUCLEOTIDE SEQUENCE [LARGE SCALE GENOMIC DNA]</scope>
    <source>
        <strain evidence="1">HyVt-233</strain>
    </source>
</reference>
<organism evidence="1">
    <name type="scientific">Desulfofervidus auxilii</name>
    <dbReference type="NCBI Taxonomy" id="1621989"/>
    <lineage>
        <taxon>Bacteria</taxon>
        <taxon>Pseudomonadati</taxon>
        <taxon>Thermodesulfobacteriota</taxon>
        <taxon>Candidatus Desulfofervidia</taxon>
        <taxon>Candidatus Desulfofervidales</taxon>
        <taxon>Candidatus Desulfofervidaceae</taxon>
        <taxon>Candidatus Desulfofervidus</taxon>
    </lineage>
</organism>
<dbReference type="Proteomes" id="UP000886289">
    <property type="component" value="Unassembled WGS sequence"/>
</dbReference>
<name>A0A7C0Y5A5_DESA2</name>
<proteinExistence type="predicted"/>
<dbReference type="EMBL" id="DRBS01000293">
    <property type="protein sequence ID" value="HDD44761.1"/>
    <property type="molecule type" value="Genomic_DNA"/>
</dbReference>
<sequence length="172" mass="20780">MQSLSLYKFFYLAIRQSFFDLGIKEPEIADYIANLLAEFARTDNLYKIRNAQGEKLTTVVEMLIEANYSFREREIKKHIGDYTLFMTGIFREYVKNQSFFQFYLEEGKRAYFYVFNFDRLAYVPGSYLFFELSKNFEFYSGALDYMKKRFFKETKSSDPFLDFSYQLSRYVH</sequence>
<comment type="caution">
    <text evidence="1">The sequence shown here is derived from an EMBL/GenBank/DDBJ whole genome shotgun (WGS) entry which is preliminary data.</text>
</comment>
<dbReference type="AlphaFoldDB" id="A0A7C0Y5A5"/>